<comment type="caution">
    <text evidence="5">The sequence shown here is derived from an EMBL/GenBank/DDBJ whole genome shotgun (WGS) entry which is preliminary data.</text>
</comment>
<keyword evidence="6" id="KW-1185">Reference proteome</keyword>
<sequence length="349" mass="39719">MSNLGRLNELDALRGLAALAVVLYHYTTRYEALFGHAKTSYFGFNYGNLGVNLFFMISGFVIFMTITRTNNVTDFAKKRIIRLYPSYIVAVIITFVAVKLYDLGGRGVTLFDGVFNLTMLQGFLPGVIDHVDGAYWSLKVELTFYIIIGVILFFGLKQRVYLLSILWLISTSIFQVLDALTGGYIITKALVFYSIADYAHLFIAGIMFYLLKTKNQLKYHLLIGLCLIYEFALNDLKASLFVTMFFGVFYLLINSKLSLLNNKVLTFLGAISYSLYLIHQNIGYIIINFLEKNGMVQEFYLIIPVSVSIILATLITYYIEKPAIRIFKNRMQKRKTLKLKKDGLSAKSS</sequence>
<keyword evidence="3" id="KW-0472">Membrane</keyword>
<dbReference type="OrthoDB" id="290051at2"/>
<keyword evidence="3" id="KW-1133">Transmembrane helix</keyword>
<organism evidence="5 6">
    <name type="scientific">Mesobacillus zeae</name>
    <dbReference type="NCBI Taxonomy" id="1917180"/>
    <lineage>
        <taxon>Bacteria</taxon>
        <taxon>Bacillati</taxon>
        <taxon>Bacillota</taxon>
        <taxon>Bacilli</taxon>
        <taxon>Bacillales</taxon>
        <taxon>Bacillaceae</taxon>
        <taxon>Mesobacillus</taxon>
    </lineage>
</organism>
<evidence type="ECO:0000256" key="2">
    <source>
        <dbReference type="ARBA" id="ARBA00007400"/>
    </source>
</evidence>
<evidence type="ECO:0000256" key="3">
    <source>
        <dbReference type="SAM" id="Phobius"/>
    </source>
</evidence>
<proteinExistence type="inferred from homology"/>
<evidence type="ECO:0000313" key="6">
    <source>
        <dbReference type="Proteomes" id="UP000265816"/>
    </source>
</evidence>
<dbReference type="PANTHER" id="PTHR23028:SF53">
    <property type="entry name" value="ACYL_TRANSF_3 DOMAIN-CONTAINING PROTEIN"/>
    <property type="match status" value="1"/>
</dbReference>
<dbReference type="AlphaFoldDB" id="A0A398BEY8"/>
<dbReference type="InterPro" id="IPR050879">
    <property type="entry name" value="Acyltransferase_3"/>
</dbReference>
<keyword evidence="3" id="KW-0812">Transmembrane</keyword>
<feature type="transmembrane region" description="Helical" evidence="3">
    <location>
        <begin position="49"/>
        <end position="69"/>
    </location>
</feature>
<feature type="transmembrane region" description="Helical" evidence="3">
    <location>
        <begin position="161"/>
        <end position="185"/>
    </location>
</feature>
<evidence type="ECO:0000256" key="1">
    <source>
        <dbReference type="ARBA" id="ARBA00004370"/>
    </source>
</evidence>
<feature type="transmembrane region" description="Helical" evidence="3">
    <location>
        <begin position="238"/>
        <end position="253"/>
    </location>
</feature>
<feature type="transmembrane region" description="Helical" evidence="3">
    <location>
        <begin position="191"/>
        <end position="210"/>
    </location>
</feature>
<dbReference type="GO" id="GO:0016020">
    <property type="term" value="C:membrane"/>
    <property type="evidence" value="ECO:0007669"/>
    <property type="project" value="TreeGrafter"/>
</dbReference>
<dbReference type="GO" id="GO:0000271">
    <property type="term" value="P:polysaccharide biosynthetic process"/>
    <property type="evidence" value="ECO:0007669"/>
    <property type="project" value="TreeGrafter"/>
</dbReference>
<evidence type="ECO:0000259" key="4">
    <source>
        <dbReference type="Pfam" id="PF01757"/>
    </source>
</evidence>
<keyword evidence="5" id="KW-0012">Acyltransferase</keyword>
<comment type="similarity">
    <text evidence="2">Belongs to the acyltransferase 3 family.</text>
</comment>
<gene>
    <name evidence="5" type="ORF">D1970_00045</name>
</gene>
<comment type="subcellular location">
    <subcellularLocation>
        <location evidence="1">Membrane</location>
    </subcellularLocation>
</comment>
<dbReference type="GO" id="GO:0016747">
    <property type="term" value="F:acyltransferase activity, transferring groups other than amino-acyl groups"/>
    <property type="evidence" value="ECO:0007669"/>
    <property type="project" value="InterPro"/>
</dbReference>
<dbReference type="EMBL" id="QWVT01000001">
    <property type="protein sequence ID" value="RID88929.1"/>
    <property type="molecule type" value="Genomic_DNA"/>
</dbReference>
<feature type="transmembrane region" description="Helical" evidence="3">
    <location>
        <begin position="81"/>
        <end position="101"/>
    </location>
</feature>
<dbReference type="Proteomes" id="UP000265816">
    <property type="component" value="Unassembled WGS sequence"/>
</dbReference>
<dbReference type="RefSeq" id="WP_119110841.1">
    <property type="nucleotide sequence ID" value="NZ_CBCSEO010000001.1"/>
</dbReference>
<feature type="transmembrane region" description="Helical" evidence="3">
    <location>
        <begin position="265"/>
        <end position="287"/>
    </location>
</feature>
<feature type="transmembrane region" description="Helical" evidence="3">
    <location>
        <begin position="134"/>
        <end position="154"/>
    </location>
</feature>
<accession>A0A398BEY8</accession>
<dbReference type="PANTHER" id="PTHR23028">
    <property type="entry name" value="ACETYLTRANSFERASE"/>
    <property type="match status" value="1"/>
</dbReference>
<keyword evidence="5" id="KW-0808">Transferase</keyword>
<name>A0A398BEY8_9BACI</name>
<feature type="domain" description="Acyltransferase 3" evidence="4">
    <location>
        <begin position="8"/>
        <end position="315"/>
    </location>
</feature>
<reference evidence="5 6" key="1">
    <citation type="submission" date="2018-08" db="EMBL/GenBank/DDBJ databases">
        <title>Bacillus jemisoniae sp. nov., Bacillus chryseoplanitiae sp. nov., Bacillus resnikiae sp. nov., and Bacillus frankliniae sp. nov., isolated from Viking spacecraft and associated surfaces.</title>
        <authorList>
            <person name="Seuylemezian A."/>
            <person name="Vaishampayan P."/>
        </authorList>
    </citation>
    <scope>NUCLEOTIDE SEQUENCE [LARGE SCALE GENOMIC DNA]</scope>
    <source>
        <strain evidence="5 6">JJ-247</strain>
    </source>
</reference>
<feature type="transmembrane region" description="Helical" evidence="3">
    <location>
        <begin position="299"/>
        <end position="319"/>
    </location>
</feature>
<evidence type="ECO:0000313" key="5">
    <source>
        <dbReference type="EMBL" id="RID88929.1"/>
    </source>
</evidence>
<protein>
    <submittedName>
        <fullName evidence="5">Acyltransferase</fullName>
    </submittedName>
</protein>
<feature type="transmembrane region" description="Helical" evidence="3">
    <location>
        <begin position="217"/>
        <end position="232"/>
    </location>
</feature>
<dbReference type="Pfam" id="PF01757">
    <property type="entry name" value="Acyl_transf_3"/>
    <property type="match status" value="1"/>
</dbReference>
<dbReference type="InterPro" id="IPR002656">
    <property type="entry name" value="Acyl_transf_3_dom"/>
</dbReference>